<feature type="region of interest" description="Disordered" evidence="2">
    <location>
        <begin position="328"/>
        <end position="350"/>
    </location>
</feature>
<feature type="region of interest" description="Disordered" evidence="2">
    <location>
        <begin position="1"/>
        <end position="113"/>
    </location>
</feature>
<name>A0A9N9Q202_9HELO</name>
<dbReference type="InterPro" id="IPR017930">
    <property type="entry name" value="Myb_dom"/>
</dbReference>
<evidence type="ECO:0000313" key="6">
    <source>
        <dbReference type="Proteomes" id="UP000701801"/>
    </source>
</evidence>
<feature type="compositionally biased region" description="Basic and acidic residues" evidence="2">
    <location>
        <begin position="407"/>
        <end position="431"/>
    </location>
</feature>
<feature type="compositionally biased region" description="Low complexity" evidence="2">
    <location>
        <begin position="64"/>
        <end position="76"/>
    </location>
</feature>
<evidence type="ECO:0000256" key="1">
    <source>
        <dbReference type="ARBA" id="ARBA00023242"/>
    </source>
</evidence>
<dbReference type="PANTHER" id="PTHR46734:SF1">
    <property type="entry name" value="TELOMERIC REPEAT-BINDING FACTOR 1"/>
    <property type="match status" value="1"/>
</dbReference>
<accession>A0A9N9Q202</accession>
<dbReference type="Proteomes" id="UP000701801">
    <property type="component" value="Unassembled WGS sequence"/>
</dbReference>
<dbReference type="OrthoDB" id="608866at2759"/>
<feature type="compositionally biased region" description="Basic and acidic residues" evidence="2">
    <location>
        <begin position="458"/>
        <end position="467"/>
    </location>
</feature>
<keyword evidence="1" id="KW-0539">Nucleus</keyword>
<dbReference type="SUPFAM" id="SSF46689">
    <property type="entry name" value="Homeodomain-like"/>
    <property type="match status" value="2"/>
</dbReference>
<feature type="domain" description="Myb-like" evidence="3">
    <location>
        <begin position="231"/>
        <end position="284"/>
    </location>
</feature>
<feature type="compositionally biased region" description="Basic and acidic residues" evidence="2">
    <location>
        <begin position="217"/>
        <end position="229"/>
    </location>
</feature>
<evidence type="ECO:0000313" key="5">
    <source>
        <dbReference type="EMBL" id="CAG8982948.1"/>
    </source>
</evidence>
<feature type="region of interest" description="Disordered" evidence="2">
    <location>
        <begin position="391"/>
        <end position="484"/>
    </location>
</feature>
<organism evidence="5 6">
    <name type="scientific">Hymenoscyphus albidus</name>
    <dbReference type="NCBI Taxonomy" id="595503"/>
    <lineage>
        <taxon>Eukaryota</taxon>
        <taxon>Fungi</taxon>
        <taxon>Dikarya</taxon>
        <taxon>Ascomycota</taxon>
        <taxon>Pezizomycotina</taxon>
        <taxon>Leotiomycetes</taxon>
        <taxon>Helotiales</taxon>
        <taxon>Helotiaceae</taxon>
        <taxon>Hymenoscyphus</taxon>
    </lineage>
</organism>
<evidence type="ECO:0000259" key="3">
    <source>
        <dbReference type="PROSITE" id="PS50090"/>
    </source>
</evidence>
<dbReference type="PROSITE" id="PS50090">
    <property type="entry name" value="MYB_LIKE"/>
    <property type="match status" value="2"/>
</dbReference>
<sequence length="602" mass="66360">MYATIEPRLIARFNNDETAQRFDDSPSTSLELPPLQDPNILKANGRPLLLEPDASTLNGNGKPASNSGSSAQRNSSLTNLIDDGENAHSEGGQGSQKTERRTTDRALGISSPQSLRKILGEDVSVSTGVISKKRSLGDNKDDFVQLPQPPKKQKAVQQVPPIIIGLFQPPPQAALFPPIASSSFHDRHGRNTLNTTNDLPNVKEVEEAPKNVPLQDPEEKIEGGQENKGKKVVRTRKKWTEEETSALLLGVNKHGIGCWTDILEDASFPFNNRSAADLKDRFRTCCPAELRGDKPLTKFQGDKGKGSAPVKSKTGLLSENILINEEDLVSSVPSGDNSKSKKSRTHRKKVEDLVQLGIEGPFRKSHRRERTKFSEEDDREILQGYQIHGPAWSRIQRDPQFHLQNRKPTDLRDRFRNKYPEKFKSEEKGDPGKISGKKPSLGAEIGTTVDGHASLPLPDRKGKDISDPKSSSVDRGGSKSISFQPQTSLFGFKDNFTPFIEAPITETTETNDNLPFTQSFDWGGSMAAPFPGSMGEMDISRILLDEDWINNSSLSNTKEKSSVTDLNHIISSQGDPPSGSSYFNLICDPEEQIVDLQDSTFA</sequence>
<dbReference type="Gene3D" id="1.10.10.60">
    <property type="entry name" value="Homeodomain-like"/>
    <property type="match status" value="2"/>
</dbReference>
<dbReference type="EMBL" id="CAJVRM010000702">
    <property type="protein sequence ID" value="CAG8982948.1"/>
    <property type="molecule type" value="Genomic_DNA"/>
</dbReference>
<feature type="compositionally biased region" description="Basic and acidic residues" evidence="2">
    <location>
        <begin position="14"/>
        <end position="24"/>
    </location>
</feature>
<dbReference type="InterPro" id="IPR052450">
    <property type="entry name" value="TRBD-Containing_Protein"/>
</dbReference>
<feature type="compositionally biased region" description="Polar residues" evidence="2">
    <location>
        <begin position="468"/>
        <end position="484"/>
    </location>
</feature>
<dbReference type="SMART" id="SM00717">
    <property type="entry name" value="SANT"/>
    <property type="match status" value="2"/>
</dbReference>
<dbReference type="PANTHER" id="PTHR46734">
    <property type="entry name" value="TELOMERIC REPEAT-BINDING FACTOR 1 TERF1"/>
    <property type="match status" value="1"/>
</dbReference>
<feature type="domain" description="Myb-like" evidence="3">
    <location>
        <begin position="365"/>
        <end position="419"/>
    </location>
</feature>
<dbReference type="PROSITE" id="PS51294">
    <property type="entry name" value="HTH_MYB"/>
    <property type="match status" value="1"/>
</dbReference>
<keyword evidence="6" id="KW-1185">Reference proteome</keyword>
<dbReference type="InterPro" id="IPR001005">
    <property type="entry name" value="SANT/Myb"/>
</dbReference>
<dbReference type="AlphaFoldDB" id="A0A9N9Q202"/>
<proteinExistence type="predicted"/>
<gene>
    <name evidence="5" type="ORF">HYALB_00003526</name>
</gene>
<dbReference type="CDD" id="cd11660">
    <property type="entry name" value="SANT_TRF"/>
    <property type="match status" value="2"/>
</dbReference>
<dbReference type="Pfam" id="PF00249">
    <property type="entry name" value="Myb_DNA-binding"/>
    <property type="match status" value="2"/>
</dbReference>
<evidence type="ECO:0000259" key="4">
    <source>
        <dbReference type="PROSITE" id="PS51294"/>
    </source>
</evidence>
<evidence type="ECO:0000256" key="2">
    <source>
        <dbReference type="SAM" id="MobiDB-lite"/>
    </source>
</evidence>
<protein>
    <submittedName>
        <fullName evidence="5">Uncharacterized protein</fullName>
    </submittedName>
</protein>
<feature type="region of interest" description="Disordered" evidence="2">
    <location>
        <begin position="215"/>
        <end position="236"/>
    </location>
</feature>
<comment type="caution">
    <text evidence="5">The sequence shown here is derived from an EMBL/GenBank/DDBJ whole genome shotgun (WGS) entry which is preliminary data.</text>
</comment>
<reference evidence="5" key="1">
    <citation type="submission" date="2021-07" db="EMBL/GenBank/DDBJ databases">
        <authorList>
            <person name="Durling M."/>
        </authorList>
    </citation>
    <scope>NUCLEOTIDE SEQUENCE</scope>
</reference>
<dbReference type="InterPro" id="IPR009057">
    <property type="entry name" value="Homeodomain-like_sf"/>
</dbReference>
<feature type="domain" description="HTH myb-type" evidence="4">
    <location>
        <begin position="231"/>
        <end position="290"/>
    </location>
</feature>